<evidence type="ECO:0000259" key="2">
    <source>
        <dbReference type="PROSITE" id="PS50112"/>
    </source>
</evidence>
<dbReference type="InterPro" id="IPR029787">
    <property type="entry name" value="Nucleotide_cyclase"/>
</dbReference>
<dbReference type="PROSITE" id="PS50112">
    <property type="entry name" value="PAS"/>
    <property type="match status" value="1"/>
</dbReference>
<dbReference type="InterPro" id="IPR052163">
    <property type="entry name" value="DGC-Regulatory_Protein"/>
</dbReference>
<dbReference type="SUPFAM" id="SSF55073">
    <property type="entry name" value="Nucleotide cyclase"/>
    <property type="match status" value="1"/>
</dbReference>
<dbReference type="NCBIfam" id="TIGR00229">
    <property type="entry name" value="sensory_box"/>
    <property type="match status" value="1"/>
</dbReference>
<feature type="domain" description="GGDEF" evidence="3">
    <location>
        <begin position="294"/>
        <end position="428"/>
    </location>
</feature>
<dbReference type="Proteomes" id="UP000076809">
    <property type="component" value="Chromosome"/>
</dbReference>
<dbReference type="CDD" id="cd00130">
    <property type="entry name" value="PAS"/>
    <property type="match status" value="1"/>
</dbReference>
<dbReference type="PANTHER" id="PTHR46663">
    <property type="entry name" value="DIGUANYLATE CYCLASE DGCT-RELATED"/>
    <property type="match status" value="1"/>
</dbReference>
<dbReference type="PROSITE" id="PS50887">
    <property type="entry name" value="GGDEF"/>
    <property type="match status" value="1"/>
</dbReference>
<dbReference type="PANTHER" id="PTHR46663:SF4">
    <property type="entry name" value="DIGUANYLATE CYCLASE DGCT-RELATED"/>
    <property type="match status" value="1"/>
</dbReference>
<dbReference type="Pfam" id="PF00990">
    <property type="entry name" value="GGDEF"/>
    <property type="match status" value="1"/>
</dbReference>
<dbReference type="Pfam" id="PF13426">
    <property type="entry name" value="PAS_9"/>
    <property type="match status" value="1"/>
</dbReference>
<evidence type="ECO:0000256" key="1">
    <source>
        <dbReference type="ARBA" id="ARBA00001946"/>
    </source>
</evidence>
<dbReference type="Pfam" id="PF08448">
    <property type="entry name" value="PAS_4"/>
    <property type="match status" value="1"/>
</dbReference>
<dbReference type="InterPro" id="IPR013656">
    <property type="entry name" value="PAS_4"/>
</dbReference>
<organism evidence="4 5">
    <name type="scientific">Aeromonas veronii</name>
    <dbReference type="NCBI Taxonomy" id="654"/>
    <lineage>
        <taxon>Bacteria</taxon>
        <taxon>Pseudomonadati</taxon>
        <taxon>Pseudomonadota</taxon>
        <taxon>Gammaproteobacteria</taxon>
        <taxon>Aeromonadales</taxon>
        <taxon>Aeromonadaceae</taxon>
        <taxon>Aeromonas</taxon>
    </lineage>
</organism>
<dbReference type="InterPro" id="IPR035965">
    <property type="entry name" value="PAS-like_dom_sf"/>
</dbReference>
<reference evidence="4 5" key="1">
    <citation type="journal article" date="2016" name="J. Clin. Microbiol.">
        <title>Detection and Whole-Genome Sequencing of Carbapenemase-Producing Aeromonas hydrophila Isolates from Routine Perirectal Surveillance Culture.</title>
        <authorList>
            <person name="Hughes H.Y."/>
            <person name="Conlan S.P."/>
            <person name="Lau A.F."/>
            <person name="Dekker J.P."/>
            <person name="Michelin A.V."/>
            <person name="Youn J.H."/>
            <person name="Henderson D.K."/>
            <person name="Frank K.M."/>
            <person name="Segre J.A."/>
            <person name="Palmore T.N."/>
        </authorList>
    </citation>
    <scope>NUCLEOTIDE SEQUENCE [LARGE SCALE GENOMIC DNA]</scope>
    <source>
        <strain evidence="4 5">AVNIH1</strain>
    </source>
</reference>
<dbReference type="NCBIfam" id="TIGR00254">
    <property type="entry name" value="GGDEF"/>
    <property type="match status" value="1"/>
</dbReference>
<name>A0A160EQY2_AERVE</name>
<dbReference type="OrthoDB" id="9812260at2"/>
<dbReference type="AlphaFoldDB" id="A0A160EQY2"/>
<gene>
    <name evidence="4" type="ORF">WM43_01425</name>
</gene>
<accession>A0A160EQY2</accession>
<dbReference type="SUPFAM" id="SSF55785">
    <property type="entry name" value="PYP-like sensor domain (PAS domain)"/>
    <property type="match status" value="2"/>
</dbReference>
<dbReference type="InterPro" id="IPR043128">
    <property type="entry name" value="Rev_trsase/Diguanyl_cyclase"/>
</dbReference>
<dbReference type="CDD" id="cd01949">
    <property type="entry name" value="GGDEF"/>
    <property type="match status" value="1"/>
</dbReference>
<dbReference type="Gene3D" id="3.30.450.20">
    <property type="entry name" value="PAS domain"/>
    <property type="match status" value="2"/>
</dbReference>
<evidence type="ECO:0000313" key="5">
    <source>
        <dbReference type="Proteomes" id="UP000076809"/>
    </source>
</evidence>
<dbReference type="EMBL" id="CP014774">
    <property type="protein sequence ID" value="ANB51431.1"/>
    <property type="molecule type" value="Genomic_DNA"/>
</dbReference>
<dbReference type="RefSeq" id="WP_013723774.1">
    <property type="nucleotide sequence ID" value="NZ_CAWMVB010000007.1"/>
</dbReference>
<dbReference type="SMART" id="SM00091">
    <property type="entry name" value="PAS"/>
    <property type="match status" value="2"/>
</dbReference>
<dbReference type="OMA" id="EYRVRAN"/>
<evidence type="ECO:0000259" key="3">
    <source>
        <dbReference type="PROSITE" id="PS50887"/>
    </source>
</evidence>
<comment type="cofactor">
    <cofactor evidence="1">
        <name>Mg(2+)</name>
        <dbReference type="ChEBI" id="CHEBI:18420"/>
    </cofactor>
</comment>
<protein>
    <submittedName>
        <fullName evidence="4">Diguanylate cyclase</fullName>
    </submittedName>
</protein>
<evidence type="ECO:0000313" key="4">
    <source>
        <dbReference type="EMBL" id="ANB51431.1"/>
    </source>
</evidence>
<dbReference type="Gene3D" id="3.30.70.270">
    <property type="match status" value="1"/>
</dbReference>
<dbReference type="InterPro" id="IPR000160">
    <property type="entry name" value="GGDEF_dom"/>
</dbReference>
<dbReference type="InterPro" id="IPR000014">
    <property type="entry name" value="PAS"/>
</dbReference>
<sequence>MFTQGSHADIKSSLDAIGAAVAVFSLDKDDHFVLVSANDTFAKAFELDVLGSIGKQLSEMFPRYITNTIEPPMHECVRMQTGLESELPIDSLSRTSWWRFILSPIIPEQARINRIIVTAIDITARMQLEEALTTSRRRFEAVVNSAYDGIISVSSESRIELINTAACEMFGIDESYLGKRLETLLPQRFRANHETYFKAFSSSPINSRPMHARASVMGLRRDGSEFPLEVTIAKINLGPTTEMTAILRDISERARLVEELKVAATTDPLTGIANRRRFNELVNAEMQRCQRFGHTMSLLLIDIDHFKEVNDTFGHQQGDLAILSLVKRISKQLREVDMLGRWGGEEFIVLLPETSLELAWASAERIRLAIESQHHALEGALEISLTISIGISASKGSHDTVEKMVRRADTALYLAKKQGRNCCRKEEPEPT</sequence>
<dbReference type="GO" id="GO:0003824">
    <property type="term" value="F:catalytic activity"/>
    <property type="evidence" value="ECO:0007669"/>
    <property type="project" value="UniProtKB-ARBA"/>
</dbReference>
<proteinExistence type="predicted"/>
<dbReference type="SMART" id="SM00267">
    <property type="entry name" value="GGDEF"/>
    <property type="match status" value="1"/>
</dbReference>
<dbReference type="FunFam" id="3.30.70.270:FF:000001">
    <property type="entry name" value="Diguanylate cyclase domain protein"/>
    <property type="match status" value="1"/>
</dbReference>
<feature type="domain" description="PAS" evidence="2">
    <location>
        <begin position="135"/>
        <end position="175"/>
    </location>
</feature>